<feature type="transmembrane region" description="Helical" evidence="2">
    <location>
        <begin position="185"/>
        <end position="203"/>
    </location>
</feature>
<keyword evidence="2" id="KW-0472">Membrane</keyword>
<comment type="similarity">
    <text evidence="1">Belongs to the sel-1 family.</text>
</comment>
<keyword evidence="2" id="KW-1133">Transmembrane helix</keyword>
<dbReference type="PANTHER" id="PTHR11102">
    <property type="entry name" value="SEL-1-LIKE PROTEIN"/>
    <property type="match status" value="1"/>
</dbReference>
<evidence type="ECO:0000256" key="2">
    <source>
        <dbReference type="SAM" id="Phobius"/>
    </source>
</evidence>
<dbReference type="Gene3D" id="1.25.40.10">
    <property type="entry name" value="Tetratricopeptide repeat domain"/>
    <property type="match status" value="1"/>
</dbReference>
<dbReference type="SUPFAM" id="SSF81901">
    <property type="entry name" value="HCP-like"/>
    <property type="match status" value="1"/>
</dbReference>
<dbReference type="InterPro" id="IPR006597">
    <property type="entry name" value="Sel1-like"/>
</dbReference>
<name>A0ABR2H2W0_9EUKA</name>
<dbReference type="PANTHER" id="PTHR11102:SF160">
    <property type="entry name" value="ERAD-ASSOCIATED E3 UBIQUITIN-PROTEIN LIGASE COMPONENT HRD3"/>
    <property type="match status" value="1"/>
</dbReference>
<dbReference type="EMBL" id="JAPFFF010000045">
    <property type="protein sequence ID" value="KAK8840491.1"/>
    <property type="molecule type" value="Genomic_DNA"/>
</dbReference>
<keyword evidence="2" id="KW-0812">Transmembrane</keyword>
<dbReference type="Pfam" id="PF08238">
    <property type="entry name" value="Sel1"/>
    <property type="match status" value="4"/>
</dbReference>
<proteinExistence type="inferred from homology"/>
<dbReference type="InterPro" id="IPR050767">
    <property type="entry name" value="Sel1_AlgK"/>
</dbReference>
<accession>A0ABR2H2W0</accession>
<dbReference type="Proteomes" id="UP001470230">
    <property type="component" value="Unassembled WGS sequence"/>
</dbReference>
<keyword evidence="4" id="KW-1185">Reference proteome</keyword>
<reference evidence="3 4" key="1">
    <citation type="submission" date="2024-04" db="EMBL/GenBank/DDBJ databases">
        <title>Tritrichomonas musculus Genome.</title>
        <authorList>
            <person name="Alves-Ferreira E."/>
            <person name="Grigg M."/>
            <person name="Lorenzi H."/>
            <person name="Galac M."/>
        </authorList>
    </citation>
    <scope>NUCLEOTIDE SEQUENCE [LARGE SCALE GENOMIC DNA]</scope>
    <source>
        <strain evidence="3 4">EAF2021</strain>
    </source>
</reference>
<gene>
    <name evidence="3" type="ORF">M9Y10_030697</name>
</gene>
<evidence type="ECO:0000313" key="3">
    <source>
        <dbReference type="EMBL" id="KAK8840491.1"/>
    </source>
</evidence>
<evidence type="ECO:0000313" key="4">
    <source>
        <dbReference type="Proteomes" id="UP001470230"/>
    </source>
</evidence>
<evidence type="ECO:0000256" key="1">
    <source>
        <dbReference type="ARBA" id="ARBA00038101"/>
    </source>
</evidence>
<comment type="caution">
    <text evidence="3">The sequence shown here is derived from an EMBL/GenBank/DDBJ whole genome shotgun (WGS) entry which is preliminary data.</text>
</comment>
<protein>
    <submittedName>
        <fullName evidence="3">Uncharacterized protein</fullName>
    </submittedName>
</protein>
<sequence length="204" mass="24086">MNIYGKTLLFGYKIRKNVKEGQKYLKRSADLGNVDSMFYYAKSQLKSNKKEAFKYFQIAAEKGEPRSNYECGKILCLEKEDLSKKFKAIYHFNHSSLWWYTESKSLFRLGEIYFDVDDDDIKKTGLRLLKMAAEEGNRKAKLKYGILLLKGNETSQNIKQGLYYIMSWFFDYIDDEKNIKKILKVLFSIIILDLLFLTILLTFF</sequence>
<dbReference type="InterPro" id="IPR011990">
    <property type="entry name" value="TPR-like_helical_dom_sf"/>
</dbReference>
<organism evidence="3 4">
    <name type="scientific">Tritrichomonas musculus</name>
    <dbReference type="NCBI Taxonomy" id="1915356"/>
    <lineage>
        <taxon>Eukaryota</taxon>
        <taxon>Metamonada</taxon>
        <taxon>Parabasalia</taxon>
        <taxon>Tritrichomonadida</taxon>
        <taxon>Tritrichomonadidae</taxon>
        <taxon>Tritrichomonas</taxon>
    </lineage>
</organism>